<accession>A0ABW1ALS3</accession>
<dbReference type="InterPro" id="IPR038020">
    <property type="entry name" value="MbtH-like_sf"/>
</dbReference>
<proteinExistence type="predicted"/>
<dbReference type="SUPFAM" id="SSF160582">
    <property type="entry name" value="MbtH-like"/>
    <property type="match status" value="1"/>
</dbReference>
<evidence type="ECO:0000313" key="2">
    <source>
        <dbReference type="EMBL" id="MFC5768238.1"/>
    </source>
</evidence>
<name>A0ABW1ALS3_9RHOO</name>
<dbReference type="Proteomes" id="UP001595974">
    <property type="component" value="Unassembled WGS sequence"/>
</dbReference>
<dbReference type="Pfam" id="PF03621">
    <property type="entry name" value="MbtH"/>
    <property type="match status" value="1"/>
</dbReference>
<dbReference type="PANTHER" id="PTHR38444:SF1">
    <property type="entry name" value="ENTEROBACTIN BIOSYNTHESIS PROTEIN YBDZ"/>
    <property type="match status" value="1"/>
</dbReference>
<gene>
    <name evidence="2" type="ORF">ACFPTN_02505</name>
</gene>
<feature type="domain" description="MbtH-like" evidence="1">
    <location>
        <begin position="4"/>
        <end position="55"/>
    </location>
</feature>
<dbReference type="InterPro" id="IPR037407">
    <property type="entry name" value="MLP_fam"/>
</dbReference>
<dbReference type="PANTHER" id="PTHR38444">
    <property type="entry name" value="ENTEROBACTIN BIOSYNTHESIS PROTEIN YBDZ"/>
    <property type="match status" value="1"/>
</dbReference>
<reference evidence="3" key="1">
    <citation type="journal article" date="2019" name="Int. J. Syst. Evol. Microbiol.">
        <title>The Global Catalogue of Microorganisms (GCM) 10K type strain sequencing project: providing services to taxonomists for standard genome sequencing and annotation.</title>
        <authorList>
            <consortium name="The Broad Institute Genomics Platform"/>
            <consortium name="The Broad Institute Genome Sequencing Center for Infectious Disease"/>
            <person name="Wu L."/>
            <person name="Ma J."/>
        </authorList>
    </citation>
    <scope>NUCLEOTIDE SEQUENCE [LARGE SCALE GENOMIC DNA]</scope>
    <source>
        <strain evidence="3">SHR3</strain>
    </source>
</reference>
<keyword evidence="3" id="KW-1185">Reference proteome</keyword>
<dbReference type="RefSeq" id="WP_096445852.1">
    <property type="nucleotide sequence ID" value="NZ_JBHSOG010000008.1"/>
</dbReference>
<comment type="caution">
    <text evidence="2">The sequence shown here is derived from an EMBL/GenBank/DDBJ whole genome shotgun (WGS) entry which is preliminary data.</text>
</comment>
<evidence type="ECO:0000259" key="1">
    <source>
        <dbReference type="SMART" id="SM00923"/>
    </source>
</evidence>
<dbReference type="Gene3D" id="3.90.820.10">
    <property type="entry name" value="Structural Genomics, Unknown Function 30-nov-00 1gh9 Mol_id"/>
    <property type="match status" value="1"/>
</dbReference>
<protein>
    <submittedName>
        <fullName evidence="2">MbtH family protein</fullName>
    </submittedName>
</protein>
<organism evidence="2 3">
    <name type="scientific">Thauera sinica</name>
    <dbReference type="NCBI Taxonomy" id="2665146"/>
    <lineage>
        <taxon>Bacteria</taxon>
        <taxon>Pseudomonadati</taxon>
        <taxon>Pseudomonadota</taxon>
        <taxon>Betaproteobacteria</taxon>
        <taxon>Rhodocyclales</taxon>
        <taxon>Zoogloeaceae</taxon>
        <taxon>Thauera</taxon>
    </lineage>
</organism>
<dbReference type="InterPro" id="IPR005153">
    <property type="entry name" value="MbtH-like_dom"/>
</dbReference>
<sequence length="85" mass="9292">MSASCFDDDEETFVVLVNQDGQYSIWPHWKQLPGGWTAVEDVKGDKKAVLDYVVKAWTDMRPRPLRGAADEQAGGIGALPVSAEA</sequence>
<evidence type="ECO:0000313" key="3">
    <source>
        <dbReference type="Proteomes" id="UP001595974"/>
    </source>
</evidence>
<dbReference type="EMBL" id="JBHSOG010000008">
    <property type="protein sequence ID" value="MFC5768238.1"/>
    <property type="molecule type" value="Genomic_DNA"/>
</dbReference>
<dbReference type="SMART" id="SM00923">
    <property type="entry name" value="MbtH"/>
    <property type="match status" value="1"/>
</dbReference>